<feature type="transmembrane region" description="Helical" evidence="1">
    <location>
        <begin position="12"/>
        <end position="36"/>
    </location>
</feature>
<feature type="transmembrane region" description="Helical" evidence="1">
    <location>
        <begin position="48"/>
        <end position="68"/>
    </location>
</feature>
<sequence>MMNNGKVLHLSLIGIAIFTIVSGLLQMVLPSLVLYIVSAEVTPTSQHFFAIIGMFMLLFNGALLQALISPQPQPIVLIWAGLQKFGASITVCLAVIRLIFSPFALLIAGFDLLSGVLIFWYLFRLRTFTPGYTYEQPTA</sequence>
<dbReference type="EnsemblBacteria" id="ACC80871">
    <property type="protein sequence ID" value="ACC80871"/>
    <property type="gene ID" value="Npun_F2283"/>
</dbReference>
<dbReference type="STRING" id="63737.Npun_F2283"/>
<reference evidence="2 3" key="2">
    <citation type="journal article" date="2013" name="Plant Physiol.">
        <title>A Nostoc punctiforme Sugar Transporter Necessary to Establish a Cyanobacterium-Plant Symbiosis.</title>
        <authorList>
            <person name="Ekman M."/>
            <person name="Picossi S."/>
            <person name="Campbell E.L."/>
            <person name="Meeks J.C."/>
            <person name="Flores E."/>
        </authorList>
    </citation>
    <scope>NUCLEOTIDE SEQUENCE [LARGE SCALE GENOMIC DNA]</scope>
    <source>
        <strain evidence="3">ATCC 29133 / PCC 73102</strain>
    </source>
</reference>
<dbReference type="HOGENOM" id="CLU_151223_0_0_3"/>
<keyword evidence="3" id="KW-1185">Reference proteome</keyword>
<accession>B2J7D6</accession>
<dbReference type="RefSeq" id="WP_012408869.1">
    <property type="nucleotide sequence ID" value="NC_010628.1"/>
</dbReference>
<keyword evidence="1" id="KW-0812">Transmembrane</keyword>
<dbReference type="OrthoDB" id="9156119at2"/>
<feature type="transmembrane region" description="Helical" evidence="1">
    <location>
        <begin position="103"/>
        <end position="123"/>
    </location>
</feature>
<keyword evidence="1" id="KW-1133">Transmembrane helix</keyword>
<dbReference type="EMBL" id="CP001037">
    <property type="protein sequence ID" value="ACC80871.1"/>
    <property type="molecule type" value="Genomic_DNA"/>
</dbReference>
<dbReference type="AlphaFoldDB" id="B2J7D6"/>
<keyword evidence="1" id="KW-0472">Membrane</keyword>
<evidence type="ECO:0000313" key="3">
    <source>
        <dbReference type="Proteomes" id="UP000001191"/>
    </source>
</evidence>
<dbReference type="eggNOG" id="COG1752">
    <property type="taxonomic scope" value="Bacteria"/>
</dbReference>
<reference evidence="3" key="1">
    <citation type="submission" date="2008-04" db="EMBL/GenBank/DDBJ databases">
        <title>Complete sequence of chromosome of Nostoc punctiforme ATCC 29133.</title>
        <authorList>
            <consortium name="US DOE Joint Genome Institute"/>
            <person name="Copeland A."/>
            <person name="Lucas S."/>
            <person name="Lapidus A."/>
            <person name="Glavina del Rio T."/>
            <person name="Dalin E."/>
            <person name="Tice H."/>
            <person name="Pitluck S."/>
            <person name="Chain P."/>
            <person name="Malfatti S."/>
            <person name="Shin M."/>
            <person name="Vergez L."/>
            <person name="Schmutz J."/>
            <person name="Larimer F."/>
            <person name="Land M."/>
            <person name="Hauser L."/>
            <person name="Kyrpides N."/>
            <person name="Kim E."/>
            <person name="Meeks J.C."/>
            <person name="Elhai J."/>
            <person name="Campbell E.L."/>
            <person name="Thiel T."/>
            <person name="Longmire J."/>
            <person name="Potts M."/>
            <person name="Atlas R."/>
        </authorList>
    </citation>
    <scope>NUCLEOTIDE SEQUENCE [LARGE SCALE GENOMIC DNA]</scope>
    <source>
        <strain evidence="3">ATCC 29133 / PCC 73102</strain>
    </source>
</reference>
<dbReference type="Proteomes" id="UP000001191">
    <property type="component" value="Chromosome"/>
</dbReference>
<dbReference type="KEGG" id="npu:Npun_F2283"/>
<proteinExistence type="predicted"/>
<evidence type="ECO:0000256" key="1">
    <source>
        <dbReference type="SAM" id="Phobius"/>
    </source>
</evidence>
<feature type="transmembrane region" description="Helical" evidence="1">
    <location>
        <begin position="74"/>
        <end position="96"/>
    </location>
</feature>
<evidence type="ECO:0000313" key="2">
    <source>
        <dbReference type="EMBL" id="ACC80871.1"/>
    </source>
</evidence>
<protein>
    <submittedName>
        <fullName evidence="2">Uncharacterized protein</fullName>
    </submittedName>
</protein>
<name>B2J7D6_NOSP7</name>
<organism evidence="2 3">
    <name type="scientific">Nostoc punctiforme (strain ATCC 29133 / PCC 73102)</name>
    <dbReference type="NCBI Taxonomy" id="63737"/>
    <lineage>
        <taxon>Bacteria</taxon>
        <taxon>Bacillati</taxon>
        <taxon>Cyanobacteriota</taxon>
        <taxon>Cyanophyceae</taxon>
        <taxon>Nostocales</taxon>
        <taxon>Nostocaceae</taxon>
        <taxon>Nostoc</taxon>
    </lineage>
</organism>
<gene>
    <name evidence="2" type="ordered locus">Npun_F2283</name>
</gene>